<evidence type="ECO:0000313" key="7">
    <source>
        <dbReference type="Proteomes" id="UP000294927"/>
    </source>
</evidence>
<dbReference type="AlphaFoldDB" id="A0A4R7UTC9"/>
<keyword evidence="3" id="KW-0804">Transcription</keyword>
<comment type="caution">
    <text evidence="6">The sequence shown here is derived from an EMBL/GenBank/DDBJ whole genome shotgun (WGS) entry which is preliminary data.</text>
</comment>
<dbReference type="GO" id="GO:0045892">
    <property type="term" value="P:negative regulation of DNA-templated transcription"/>
    <property type="evidence" value="ECO:0007669"/>
    <property type="project" value="UniProtKB-ARBA"/>
</dbReference>
<dbReference type="RefSeq" id="WP_243867403.1">
    <property type="nucleotide sequence ID" value="NZ_SOCP01000028.1"/>
</dbReference>
<reference evidence="6 7" key="1">
    <citation type="submission" date="2019-03" db="EMBL/GenBank/DDBJ databases">
        <title>Genomic Encyclopedia of Archaeal and Bacterial Type Strains, Phase II (KMG-II): from individual species to whole genera.</title>
        <authorList>
            <person name="Goeker M."/>
        </authorList>
    </citation>
    <scope>NUCLEOTIDE SEQUENCE [LARGE SCALE GENOMIC DNA]</scope>
    <source>
        <strain evidence="6 7">DSM 45499</strain>
    </source>
</reference>
<dbReference type="PANTHER" id="PTHR30055">
    <property type="entry name" value="HTH-TYPE TRANSCRIPTIONAL REGULATOR RUTR"/>
    <property type="match status" value="1"/>
</dbReference>
<dbReference type="SUPFAM" id="SSF48498">
    <property type="entry name" value="Tetracyclin repressor-like, C-terminal domain"/>
    <property type="match status" value="1"/>
</dbReference>
<sequence>MSAQLPARRRADRREVILGAAFDVFARRGFTQASVQEIADAAGVAKPTLYNHFADKDELFRCAMTYTADAVTAANVAVTDRLRATGANLEAALVDVARRLLRVCCDDRSRALRRLAQGQLTRFPDVLELVQERTSSRLAEALADRIARLSLSGGLRRCDPAVAAEQFLALLTAPMDSRSGLGTRRVPVTDVNAVADAAVDTFLRAYGVT</sequence>
<gene>
    <name evidence="6" type="ORF">CLV71_12817</name>
</gene>
<dbReference type="PRINTS" id="PR00455">
    <property type="entry name" value="HTHTETR"/>
</dbReference>
<protein>
    <submittedName>
        <fullName evidence="6">TetR family transcriptional regulator</fullName>
    </submittedName>
</protein>
<evidence type="ECO:0000256" key="4">
    <source>
        <dbReference type="PROSITE-ProRule" id="PRU00335"/>
    </source>
</evidence>
<dbReference type="Proteomes" id="UP000294927">
    <property type="component" value="Unassembled WGS sequence"/>
</dbReference>
<evidence type="ECO:0000313" key="6">
    <source>
        <dbReference type="EMBL" id="TDV37753.1"/>
    </source>
</evidence>
<keyword evidence="1" id="KW-0805">Transcription regulation</keyword>
<dbReference type="GO" id="GO:0003700">
    <property type="term" value="F:DNA-binding transcription factor activity"/>
    <property type="evidence" value="ECO:0007669"/>
    <property type="project" value="TreeGrafter"/>
</dbReference>
<organism evidence="6 7">
    <name type="scientific">Actinophytocola oryzae</name>
    <dbReference type="NCBI Taxonomy" id="502181"/>
    <lineage>
        <taxon>Bacteria</taxon>
        <taxon>Bacillati</taxon>
        <taxon>Actinomycetota</taxon>
        <taxon>Actinomycetes</taxon>
        <taxon>Pseudonocardiales</taxon>
        <taxon>Pseudonocardiaceae</taxon>
    </lineage>
</organism>
<dbReference type="InterPro" id="IPR001647">
    <property type="entry name" value="HTH_TetR"/>
</dbReference>
<dbReference type="GO" id="GO:0000976">
    <property type="term" value="F:transcription cis-regulatory region binding"/>
    <property type="evidence" value="ECO:0007669"/>
    <property type="project" value="TreeGrafter"/>
</dbReference>
<dbReference type="PANTHER" id="PTHR30055:SF146">
    <property type="entry name" value="HTH-TYPE TRANSCRIPTIONAL DUAL REGULATOR CECR"/>
    <property type="match status" value="1"/>
</dbReference>
<dbReference type="SUPFAM" id="SSF46689">
    <property type="entry name" value="Homeodomain-like"/>
    <property type="match status" value="1"/>
</dbReference>
<dbReference type="InterPro" id="IPR050109">
    <property type="entry name" value="HTH-type_TetR-like_transc_reg"/>
</dbReference>
<dbReference type="PROSITE" id="PS50977">
    <property type="entry name" value="HTH_TETR_2"/>
    <property type="match status" value="1"/>
</dbReference>
<dbReference type="FunFam" id="1.10.10.60:FF:000141">
    <property type="entry name" value="TetR family transcriptional regulator"/>
    <property type="match status" value="1"/>
</dbReference>
<evidence type="ECO:0000256" key="1">
    <source>
        <dbReference type="ARBA" id="ARBA00023015"/>
    </source>
</evidence>
<dbReference type="InterPro" id="IPR009057">
    <property type="entry name" value="Homeodomain-like_sf"/>
</dbReference>
<evidence type="ECO:0000259" key="5">
    <source>
        <dbReference type="PROSITE" id="PS50977"/>
    </source>
</evidence>
<dbReference type="InterPro" id="IPR023772">
    <property type="entry name" value="DNA-bd_HTH_TetR-type_CS"/>
</dbReference>
<evidence type="ECO:0000256" key="2">
    <source>
        <dbReference type="ARBA" id="ARBA00023125"/>
    </source>
</evidence>
<evidence type="ECO:0000256" key="3">
    <source>
        <dbReference type="ARBA" id="ARBA00023163"/>
    </source>
</evidence>
<feature type="DNA-binding region" description="H-T-H motif" evidence="4">
    <location>
        <begin position="34"/>
        <end position="53"/>
    </location>
</feature>
<dbReference type="EMBL" id="SOCP01000028">
    <property type="protein sequence ID" value="TDV37753.1"/>
    <property type="molecule type" value="Genomic_DNA"/>
</dbReference>
<dbReference type="InterPro" id="IPR039536">
    <property type="entry name" value="TetR_C_Proteobacteria"/>
</dbReference>
<dbReference type="Pfam" id="PF00440">
    <property type="entry name" value="TetR_N"/>
    <property type="match status" value="1"/>
</dbReference>
<dbReference type="Gene3D" id="1.10.10.60">
    <property type="entry name" value="Homeodomain-like"/>
    <property type="match status" value="1"/>
</dbReference>
<keyword evidence="7" id="KW-1185">Reference proteome</keyword>
<dbReference type="PROSITE" id="PS01081">
    <property type="entry name" value="HTH_TETR_1"/>
    <property type="match status" value="1"/>
</dbReference>
<name>A0A4R7UTC9_9PSEU</name>
<keyword evidence="2 4" id="KW-0238">DNA-binding</keyword>
<feature type="domain" description="HTH tetR-type" evidence="5">
    <location>
        <begin position="11"/>
        <end position="71"/>
    </location>
</feature>
<dbReference type="Pfam" id="PF14246">
    <property type="entry name" value="TetR_C_7"/>
    <property type="match status" value="1"/>
</dbReference>
<proteinExistence type="predicted"/>
<dbReference type="Gene3D" id="1.10.357.10">
    <property type="entry name" value="Tetracycline Repressor, domain 2"/>
    <property type="match status" value="1"/>
</dbReference>
<dbReference type="InterPro" id="IPR036271">
    <property type="entry name" value="Tet_transcr_reg_TetR-rel_C_sf"/>
</dbReference>
<accession>A0A4R7UTC9</accession>